<organism evidence="3 4">
    <name type="scientific">Tritonibacter aquimaris</name>
    <dbReference type="NCBI Taxonomy" id="2663379"/>
    <lineage>
        <taxon>Bacteria</taxon>
        <taxon>Pseudomonadati</taxon>
        <taxon>Pseudomonadota</taxon>
        <taxon>Alphaproteobacteria</taxon>
        <taxon>Rhodobacterales</taxon>
        <taxon>Paracoccaceae</taxon>
        <taxon>Tritonibacter</taxon>
    </lineage>
</organism>
<keyword evidence="1" id="KW-0812">Transmembrane</keyword>
<keyword evidence="1" id="KW-0472">Membrane</keyword>
<protein>
    <submittedName>
        <fullName evidence="3">VPLPA-CTERM sorting domain-containing protein</fullName>
    </submittedName>
</protein>
<dbReference type="InterPro" id="IPR022472">
    <property type="entry name" value="VPLPA-CTERM"/>
</dbReference>
<evidence type="ECO:0000256" key="2">
    <source>
        <dbReference type="SAM" id="SignalP"/>
    </source>
</evidence>
<keyword evidence="1" id="KW-1133">Transmembrane helix</keyword>
<reference evidence="3 4" key="1">
    <citation type="submission" date="2019-10" db="EMBL/GenBank/DDBJ databases">
        <title>Epibacterium sp. nov., isolated from seawater.</title>
        <authorList>
            <person name="Zhang X."/>
            <person name="Li N."/>
        </authorList>
    </citation>
    <scope>NUCLEOTIDE SEQUENCE [LARGE SCALE GENOMIC DNA]</scope>
    <source>
        <strain evidence="3 4">SM1969</strain>
    </source>
</reference>
<dbReference type="Proteomes" id="UP000436694">
    <property type="component" value="Unassembled WGS sequence"/>
</dbReference>
<dbReference type="InterPro" id="IPR049804">
    <property type="entry name" value="Choice_anch_L"/>
</dbReference>
<dbReference type="NCBIfam" id="TIGR03370">
    <property type="entry name" value="VPLPA-CTERM"/>
    <property type="match status" value="1"/>
</dbReference>
<evidence type="ECO:0000256" key="1">
    <source>
        <dbReference type="SAM" id="Phobius"/>
    </source>
</evidence>
<proteinExistence type="predicted"/>
<sequence length="465" mass="47855">MVYWIILGECQLKKLSLTAILLGSVLSAPAHAISISPTSDATGLANTLFLNLPGLQITDATLDGAFGQTGTFTNESGTYGLPNSGIVLSSGHVSDYADGPNTETAFTTEFDEFGFGGEVDEAFNGATPEEQALLGPISGQPFHFDVALLDISFNVDADVSQVSFFGTFGSEEFPRFVGSEFVDGFGLFVNGTNVAGVQPADGGPNLPLNVNHPDFDASITGTELNAVLAPNGNPVLRFDVPVNPGEVNQFQIIVGDSGDTSLDTTIYLSSFIAQGNPGDTGGTPTTGTGTTEFNPVLPSNPPDPETGEFVIALPEVPAGETVWIDPPVSVGFTYDAGTDQFASITAPSLATVADLDGYIVEVGGVQHLLAAGATLDFQSLFGETPTTFKLLGIDPDLGLDPANALAFPLGVSFVSAVSDGSVSITPITLDVGGGVPSQVPLPATGLLLVGALGGFGLMRRRKSTK</sequence>
<keyword evidence="4" id="KW-1185">Reference proteome</keyword>
<dbReference type="EMBL" id="WIXK01000009">
    <property type="protein sequence ID" value="MQY43944.1"/>
    <property type="molecule type" value="Genomic_DNA"/>
</dbReference>
<feature type="chain" id="PRO_5032784818" evidence="2">
    <location>
        <begin position="33"/>
        <end position="465"/>
    </location>
</feature>
<feature type="transmembrane region" description="Helical" evidence="1">
    <location>
        <begin position="439"/>
        <end position="458"/>
    </location>
</feature>
<comment type="caution">
    <text evidence="3">The sequence shown here is derived from an EMBL/GenBank/DDBJ whole genome shotgun (WGS) entry which is preliminary data.</text>
</comment>
<dbReference type="AlphaFoldDB" id="A0A844B068"/>
<keyword evidence="2" id="KW-0732">Signal</keyword>
<feature type="signal peptide" evidence="2">
    <location>
        <begin position="1"/>
        <end position="32"/>
    </location>
</feature>
<evidence type="ECO:0000313" key="4">
    <source>
        <dbReference type="Proteomes" id="UP000436694"/>
    </source>
</evidence>
<accession>A0A844B068</accession>
<evidence type="ECO:0000313" key="3">
    <source>
        <dbReference type="EMBL" id="MQY43944.1"/>
    </source>
</evidence>
<name>A0A844B068_9RHOB</name>
<dbReference type="NCBIfam" id="NF038133">
    <property type="entry name" value="choice_anch_L"/>
    <property type="match status" value="1"/>
</dbReference>
<gene>
    <name evidence="3" type="ORF">GG681_14955</name>
</gene>